<dbReference type="InterPro" id="IPR007874">
    <property type="entry name" value="MinC_N"/>
</dbReference>
<name>A0ABS1CQN2_9PROT</name>
<protein>
    <recommendedName>
        <fullName evidence="6">Probable septum site-determining protein MinC</fullName>
    </recommendedName>
</protein>
<organism evidence="9 10">
    <name type="scientific">Paracraurococcus ruber</name>
    <dbReference type="NCBI Taxonomy" id="77675"/>
    <lineage>
        <taxon>Bacteria</taxon>
        <taxon>Pseudomonadati</taxon>
        <taxon>Pseudomonadota</taxon>
        <taxon>Alphaproteobacteria</taxon>
        <taxon>Acetobacterales</taxon>
        <taxon>Roseomonadaceae</taxon>
        <taxon>Paracraurococcus</taxon>
    </lineage>
</organism>
<comment type="caution">
    <text evidence="9">The sequence shown here is derived from an EMBL/GenBank/DDBJ whole genome shotgun (WGS) entry which is preliminary data.</text>
</comment>
<dbReference type="EMBL" id="NRSG01000001">
    <property type="protein sequence ID" value="MBK1656688.1"/>
    <property type="molecule type" value="Genomic_DNA"/>
</dbReference>
<feature type="domain" description="Septum formation inhibitor MinC C-terminal" evidence="7">
    <location>
        <begin position="173"/>
        <end position="270"/>
    </location>
</feature>
<proteinExistence type="inferred from homology"/>
<dbReference type="InterPro" id="IPR013033">
    <property type="entry name" value="MinC"/>
</dbReference>
<evidence type="ECO:0000259" key="7">
    <source>
        <dbReference type="Pfam" id="PF03775"/>
    </source>
</evidence>
<evidence type="ECO:0000256" key="3">
    <source>
        <dbReference type="ARBA" id="ARBA00023210"/>
    </source>
</evidence>
<accession>A0ABS1CQN2</accession>
<feature type="domain" description="Septum formation inhibitor MinC N-terminal" evidence="8">
    <location>
        <begin position="64"/>
        <end position="134"/>
    </location>
</feature>
<dbReference type="SUPFAM" id="SSF63848">
    <property type="entry name" value="Cell-division inhibitor MinC, C-terminal domain"/>
    <property type="match status" value="1"/>
</dbReference>
<evidence type="ECO:0000313" key="9">
    <source>
        <dbReference type="EMBL" id="MBK1656688.1"/>
    </source>
</evidence>
<evidence type="ECO:0000259" key="8">
    <source>
        <dbReference type="Pfam" id="PF05209"/>
    </source>
</evidence>
<evidence type="ECO:0000256" key="6">
    <source>
        <dbReference type="HAMAP-Rule" id="MF_00267"/>
    </source>
</evidence>
<dbReference type="Gene3D" id="3.30.70.260">
    <property type="match status" value="1"/>
</dbReference>
<keyword evidence="3 6" id="KW-0717">Septation</keyword>
<comment type="similarity">
    <text evidence="1 6">Belongs to the MinC family.</text>
</comment>
<dbReference type="NCBIfam" id="TIGR01222">
    <property type="entry name" value="minC"/>
    <property type="match status" value="1"/>
</dbReference>
<dbReference type="Proteomes" id="UP000697995">
    <property type="component" value="Unassembled WGS sequence"/>
</dbReference>
<dbReference type="InterPro" id="IPR005526">
    <property type="entry name" value="Septum_form_inhib_MinC_C"/>
</dbReference>
<dbReference type="Pfam" id="PF05209">
    <property type="entry name" value="MinC_N"/>
    <property type="match status" value="1"/>
</dbReference>
<evidence type="ECO:0000256" key="4">
    <source>
        <dbReference type="ARBA" id="ARBA00023306"/>
    </source>
</evidence>
<keyword evidence="4 6" id="KW-0131">Cell cycle</keyword>
<keyword evidence="10" id="KW-1185">Reference proteome</keyword>
<evidence type="ECO:0000313" key="10">
    <source>
        <dbReference type="Proteomes" id="UP000697995"/>
    </source>
</evidence>
<evidence type="ECO:0000256" key="1">
    <source>
        <dbReference type="ARBA" id="ARBA00006291"/>
    </source>
</evidence>
<evidence type="ECO:0000256" key="5">
    <source>
        <dbReference type="ARBA" id="ARBA00025606"/>
    </source>
</evidence>
<dbReference type="PANTHER" id="PTHR34108:SF1">
    <property type="entry name" value="SEPTUM SITE-DETERMINING PROTEIN MINC"/>
    <property type="match status" value="1"/>
</dbReference>
<reference evidence="9 10" key="1">
    <citation type="journal article" date="2020" name="Microorganisms">
        <title>Osmotic Adaptation and Compatible Solute Biosynthesis of Phototrophic Bacteria as Revealed from Genome Analyses.</title>
        <authorList>
            <person name="Imhoff J.F."/>
            <person name="Rahn T."/>
            <person name="Kunzel S."/>
            <person name="Keller A."/>
            <person name="Neulinger S.C."/>
        </authorList>
    </citation>
    <scope>NUCLEOTIDE SEQUENCE [LARGE SCALE GENOMIC DNA]</scope>
    <source>
        <strain evidence="9 10">DSM 15382</strain>
    </source>
</reference>
<keyword evidence="2 6" id="KW-0132">Cell division</keyword>
<dbReference type="HAMAP" id="MF_00267">
    <property type="entry name" value="MinC"/>
    <property type="match status" value="1"/>
</dbReference>
<dbReference type="InterPro" id="IPR016098">
    <property type="entry name" value="CAP/MinC_C"/>
</dbReference>
<sequence>MPGQPHNQDAQIPVVSSCEKSRLSVFNPGTRMVPALRGNARNGDNRSCPMTYMAARPHACPPLRLRASPHLLVTLEIGDATPAAFEAALAAQVAATPSLFWKTPLVLDLTGLPADAAEGIPDLLAMLGRFGLVPAAAQARRGPVLEAAEAAGIAPLLGHAAPADPAERRSTMVVRQPVRSGQRLHADGTDLVVLGAVSAGAEISADGCIHVYGALRGAAFAGAGGDSDARIYAKNLNPSRVSIAGLWLGAEEIPEAWRGQPAEVRIADGLLRFEPLP</sequence>
<gene>
    <name evidence="6 9" type="primary">minC</name>
    <name evidence="9" type="ORF">CKO45_00400</name>
</gene>
<dbReference type="PANTHER" id="PTHR34108">
    <property type="entry name" value="SEPTUM SITE-DETERMINING PROTEIN MINC"/>
    <property type="match status" value="1"/>
</dbReference>
<dbReference type="Pfam" id="PF03775">
    <property type="entry name" value="MinC_C"/>
    <property type="match status" value="1"/>
</dbReference>
<comment type="subunit">
    <text evidence="6">Interacts with MinD and FtsZ.</text>
</comment>
<evidence type="ECO:0000256" key="2">
    <source>
        <dbReference type="ARBA" id="ARBA00022618"/>
    </source>
</evidence>
<dbReference type="Gene3D" id="2.160.20.70">
    <property type="match status" value="1"/>
</dbReference>
<dbReference type="InterPro" id="IPR036145">
    <property type="entry name" value="MinC_C_sf"/>
</dbReference>
<comment type="function">
    <text evidence="5 6">Cell division inhibitor that blocks the formation of polar Z ring septums. Rapidly oscillates between the poles of the cell to destabilize FtsZ filaments that have formed before they mature into polar Z rings. Prevents FtsZ polymerization.</text>
</comment>